<dbReference type="AlphaFoldDB" id="A0AAJ0MLQ4"/>
<gene>
    <name evidence="2" type="ORF">B0T23DRAFT_400321</name>
</gene>
<dbReference type="EMBL" id="JAULSX010000013">
    <property type="protein sequence ID" value="KAK3484834.1"/>
    <property type="molecule type" value="Genomic_DNA"/>
</dbReference>
<dbReference type="Proteomes" id="UP001285908">
    <property type="component" value="Unassembled WGS sequence"/>
</dbReference>
<evidence type="ECO:0000313" key="2">
    <source>
        <dbReference type="EMBL" id="KAK3484834.1"/>
    </source>
</evidence>
<sequence>MYTLKPDTSTTQTPNDASTIVTSDVQSDENAAATNKTSVVTRTARIGHAYSSLIRYPSMHKEGFEDSEVGQAILKHLPLYGPMFVDFVFSGVTDDTILTVEELDKASGGATKLSDIDAIIKHEWQEEERRRFITDLASAPIGSSKDEQRKRVATQIKIADEIGWGGVKIKSEKELGEILGPDDKLQQAYQNIITPYNPRLTSKRPAESAPLDSPAAT</sequence>
<keyword evidence="3" id="KW-1185">Reference proteome</keyword>
<proteinExistence type="predicted"/>
<comment type="caution">
    <text evidence="2">The sequence shown here is derived from an EMBL/GenBank/DDBJ whole genome shotgun (WGS) entry which is preliminary data.</text>
</comment>
<protein>
    <submittedName>
        <fullName evidence="2">Uncharacterized protein</fullName>
    </submittedName>
</protein>
<organism evidence="2 3">
    <name type="scientific">Neurospora hispaniola</name>
    <dbReference type="NCBI Taxonomy" id="588809"/>
    <lineage>
        <taxon>Eukaryota</taxon>
        <taxon>Fungi</taxon>
        <taxon>Dikarya</taxon>
        <taxon>Ascomycota</taxon>
        <taxon>Pezizomycotina</taxon>
        <taxon>Sordariomycetes</taxon>
        <taxon>Sordariomycetidae</taxon>
        <taxon>Sordariales</taxon>
        <taxon>Sordariaceae</taxon>
        <taxon>Neurospora</taxon>
    </lineage>
</organism>
<reference evidence="2 3" key="1">
    <citation type="journal article" date="2023" name="Mol. Phylogenet. Evol.">
        <title>Genome-scale phylogeny and comparative genomics of the fungal order Sordariales.</title>
        <authorList>
            <person name="Hensen N."/>
            <person name="Bonometti L."/>
            <person name="Westerberg I."/>
            <person name="Brannstrom I.O."/>
            <person name="Guillou S."/>
            <person name="Cros-Aarteil S."/>
            <person name="Calhoun S."/>
            <person name="Haridas S."/>
            <person name="Kuo A."/>
            <person name="Mondo S."/>
            <person name="Pangilinan J."/>
            <person name="Riley R."/>
            <person name="LaButti K."/>
            <person name="Andreopoulos B."/>
            <person name="Lipzen A."/>
            <person name="Chen C."/>
            <person name="Yan M."/>
            <person name="Daum C."/>
            <person name="Ng V."/>
            <person name="Clum A."/>
            <person name="Steindorff A."/>
            <person name="Ohm R.A."/>
            <person name="Martin F."/>
            <person name="Silar P."/>
            <person name="Natvig D.O."/>
            <person name="Lalanne C."/>
            <person name="Gautier V."/>
            <person name="Ament-Velasquez S.L."/>
            <person name="Kruys A."/>
            <person name="Hutchinson M.I."/>
            <person name="Powell A.J."/>
            <person name="Barry K."/>
            <person name="Miller A.N."/>
            <person name="Grigoriev I.V."/>
            <person name="Debuchy R."/>
            <person name="Gladieux P."/>
            <person name="Hiltunen Thoren M."/>
            <person name="Johannesson H."/>
        </authorList>
    </citation>
    <scope>NUCLEOTIDE SEQUENCE [LARGE SCALE GENOMIC DNA]</scope>
    <source>
        <strain evidence="2 3">FGSC 10403</strain>
    </source>
</reference>
<evidence type="ECO:0000256" key="1">
    <source>
        <dbReference type="SAM" id="MobiDB-lite"/>
    </source>
</evidence>
<dbReference type="RefSeq" id="XP_062687888.1">
    <property type="nucleotide sequence ID" value="XM_062838477.1"/>
</dbReference>
<accession>A0AAJ0MLQ4</accession>
<dbReference type="GeneID" id="87876099"/>
<feature type="region of interest" description="Disordered" evidence="1">
    <location>
        <begin position="196"/>
        <end position="217"/>
    </location>
</feature>
<evidence type="ECO:0000313" key="3">
    <source>
        <dbReference type="Proteomes" id="UP001285908"/>
    </source>
</evidence>
<name>A0AAJ0MLQ4_9PEZI</name>